<keyword evidence="5" id="KW-1185">Reference proteome</keyword>
<dbReference type="SMART" id="SM00530">
    <property type="entry name" value="HTH_XRE"/>
    <property type="match status" value="1"/>
</dbReference>
<gene>
    <name evidence="4" type="ORF">KN815_25315</name>
</gene>
<protein>
    <submittedName>
        <fullName evidence="4">XRE family transcriptional regulator</fullName>
    </submittedName>
</protein>
<proteinExistence type="predicted"/>
<reference evidence="4 5" key="1">
    <citation type="submission" date="2021-06" db="EMBL/GenBank/DDBJ databases">
        <authorList>
            <person name="Pan X."/>
        </authorList>
    </citation>
    <scope>NUCLEOTIDE SEQUENCE [LARGE SCALE GENOMIC DNA]</scope>
    <source>
        <strain evidence="4 5">4503</strain>
    </source>
</reference>
<dbReference type="CDD" id="cd00093">
    <property type="entry name" value="HTH_XRE"/>
    <property type="match status" value="1"/>
</dbReference>
<dbReference type="RefSeq" id="WP_216344226.1">
    <property type="nucleotide sequence ID" value="NZ_JAHLEM010000291.1"/>
</dbReference>
<dbReference type="InterPro" id="IPR001387">
    <property type="entry name" value="Cro/C1-type_HTH"/>
</dbReference>
<comment type="caution">
    <text evidence="4">The sequence shown here is derived from an EMBL/GenBank/DDBJ whole genome shotgun (WGS) entry which is preliminary data.</text>
</comment>
<feature type="compositionally biased region" description="Pro residues" evidence="1">
    <location>
        <begin position="176"/>
        <end position="189"/>
    </location>
</feature>
<feature type="compositionally biased region" description="Low complexity" evidence="1">
    <location>
        <begin position="155"/>
        <end position="175"/>
    </location>
</feature>
<name>A0ABS6CKE7_9ACTN</name>
<keyword evidence="2" id="KW-0812">Transmembrane</keyword>
<keyword evidence="2" id="KW-1133">Transmembrane helix</keyword>
<dbReference type="Pfam" id="PF13560">
    <property type="entry name" value="HTH_31"/>
    <property type="match status" value="1"/>
</dbReference>
<organism evidence="4 5">
    <name type="scientific">Streptomyces niphimycinicus</name>
    <dbReference type="NCBI Taxonomy" id="2842201"/>
    <lineage>
        <taxon>Bacteria</taxon>
        <taxon>Bacillati</taxon>
        <taxon>Actinomycetota</taxon>
        <taxon>Actinomycetes</taxon>
        <taxon>Kitasatosporales</taxon>
        <taxon>Streptomycetaceae</taxon>
        <taxon>Streptomyces</taxon>
    </lineage>
</organism>
<evidence type="ECO:0000313" key="4">
    <source>
        <dbReference type="EMBL" id="MBU3867256.1"/>
    </source>
</evidence>
<feature type="region of interest" description="Disordered" evidence="1">
    <location>
        <begin position="114"/>
        <end position="143"/>
    </location>
</feature>
<evidence type="ECO:0000259" key="3">
    <source>
        <dbReference type="SMART" id="SM00530"/>
    </source>
</evidence>
<dbReference type="Pfam" id="PF10901">
    <property type="entry name" value="DUF2690"/>
    <property type="match status" value="1"/>
</dbReference>
<feature type="domain" description="HTH cro/C1-type" evidence="3">
    <location>
        <begin position="21"/>
        <end position="76"/>
    </location>
</feature>
<evidence type="ECO:0000256" key="2">
    <source>
        <dbReference type="SAM" id="Phobius"/>
    </source>
</evidence>
<accession>A0ABS6CKE7</accession>
<dbReference type="EMBL" id="JAHLEM010000291">
    <property type="protein sequence ID" value="MBU3867256.1"/>
    <property type="molecule type" value="Genomic_DNA"/>
</dbReference>
<dbReference type="InterPro" id="IPR021224">
    <property type="entry name" value="DUF2690"/>
</dbReference>
<evidence type="ECO:0000313" key="5">
    <source>
        <dbReference type="Proteomes" id="UP000720508"/>
    </source>
</evidence>
<dbReference type="Proteomes" id="UP000720508">
    <property type="component" value="Unassembled WGS sequence"/>
</dbReference>
<feature type="region of interest" description="Disordered" evidence="1">
    <location>
        <begin position="155"/>
        <end position="194"/>
    </location>
</feature>
<evidence type="ECO:0000256" key="1">
    <source>
        <dbReference type="SAM" id="MobiDB-lite"/>
    </source>
</evidence>
<keyword evidence="2" id="KW-0472">Membrane</keyword>
<sequence>MPRWRDLPEGLDPQVQEFTGQLRTIVERSGLSVVAVADRTGYSKSSWERYLGGRPLPPQGAVEALAEATGADVHHLGTLWELAERAWSRSEMRHDVTMEAISVAQARAAIEQFDPAAQGVGARKNGRPSGKERSSVEPPEPEQPLVATAPVFSAPAAPPAERAPGSSGPPSRVSSPPSPPTFPSGPPSPSGTGRKRVALFAGGLVGALLLVAGAVLLIDAGGDGEKRGQRPTTAPATSARQLPAGVKCAGEDCDGQDPQVMGCGAAATTTADVTVGTAYVEVRYSKTCRAAWARITRAAPDDVIKIKAPGTRGGAARAQNSRAGTDGDAYTKMISVDATARTTACATLTGGTRACTAPGAQG</sequence>
<feature type="transmembrane region" description="Helical" evidence="2">
    <location>
        <begin position="197"/>
        <end position="218"/>
    </location>
</feature>